<organism evidence="3">
    <name type="scientific">Psilocybe cubensis</name>
    <name type="common">Psychedelic mushroom</name>
    <name type="synonym">Stropharia cubensis</name>
    <dbReference type="NCBI Taxonomy" id="181762"/>
    <lineage>
        <taxon>Eukaryota</taxon>
        <taxon>Fungi</taxon>
        <taxon>Dikarya</taxon>
        <taxon>Basidiomycota</taxon>
        <taxon>Agaricomycotina</taxon>
        <taxon>Agaricomycetes</taxon>
        <taxon>Agaricomycetidae</taxon>
        <taxon>Agaricales</taxon>
        <taxon>Agaricineae</taxon>
        <taxon>Strophariaceae</taxon>
        <taxon>Psilocybe</taxon>
    </lineage>
</organism>
<keyword evidence="2" id="KW-0472">Membrane</keyword>
<sequence>MVGLDHEKESVKGELGKLDVQEQNMGFLSPTTTQQSQRGNRPHEGIEDEGDDIVIVMPGSLSSSSSSASVISLPRVQRQAISATSFGENTVISPLLSDSRGVPSPSSSDYNLEQESPTATAMTVIEDARFATTPFLGTEGPSLISRSSSVSQSSASSSSGISLSTNDIRTPLSGLPKSARLPWPTLVEDGFSTSSIGSSGGSSTVSLADRSSATESTVTTTAYPPRYSAQEKGKGRAVDQEPKGDQDNNPMTDVTNNSQIKLKSIMKKTRKRHRRVSADIDACTKHRVIQEDGISRDFLLLVTLCIGFACAGILVVRPALSKALGRNEYNDVFGAGLGLFED</sequence>
<feature type="compositionally biased region" description="Basic and acidic residues" evidence="1">
    <location>
        <begin position="1"/>
        <end position="20"/>
    </location>
</feature>
<reference evidence="3" key="1">
    <citation type="submission" date="2021-02" db="EMBL/GenBank/DDBJ databases">
        <title>Psilocybe cubensis genome.</title>
        <authorList>
            <person name="Mckernan K.J."/>
            <person name="Crawford S."/>
            <person name="Trippe A."/>
            <person name="Kane L.T."/>
            <person name="Mclaughlin S."/>
        </authorList>
    </citation>
    <scope>NUCLEOTIDE SEQUENCE [LARGE SCALE GENOMIC DNA]</scope>
    <source>
        <strain evidence="3">MGC-MH-2018</strain>
    </source>
</reference>
<feature type="compositionally biased region" description="Low complexity" evidence="1">
    <location>
        <begin position="97"/>
        <end position="109"/>
    </location>
</feature>
<evidence type="ECO:0000256" key="1">
    <source>
        <dbReference type="SAM" id="MobiDB-lite"/>
    </source>
</evidence>
<proteinExistence type="predicted"/>
<feature type="compositionally biased region" description="Low complexity" evidence="1">
    <location>
        <begin position="143"/>
        <end position="164"/>
    </location>
</feature>
<feature type="transmembrane region" description="Helical" evidence="2">
    <location>
        <begin position="298"/>
        <end position="316"/>
    </location>
</feature>
<dbReference type="EMBL" id="JAFIQS010000011">
    <property type="protein sequence ID" value="KAG5164827.1"/>
    <property type="molecule type" value="Genomic_DNA"/>
</dbReference>
<feature type="region of interest" description="Disordered" evidence="1">
    <location>
        <begin position="92"/>
        <end position="120"/>
    </location>
</feature>
<keyword evidence="2" id="KW-1133">Transmembrane helix</keyword>
<feature type="compositionally biased region" description="Polar residues" evidence="1">
    <location>
        <begin position="21"/>
        <end position="39"/>
    </location>
</feature>
<comment type="caution">
    <text evidence="3">The sequence shown here is derived from an EMBL/GenBank/DDBJ whole genome shotgun (WGS) entry which is preliminary data.</text>
</comment>
<protein>
    <submittedName>
        <fullName evidence="3">Uncharacterized protein</fullName>
    </submittedName>
</protein>
<feature type="compositionally biased region" description="Low complexity" evidence="1">
    <location>
        <begin position="190"/>
        <end position="222"/>
    </location>
</feature>
<evidence type="ECO:0000256" key="2">
    <source>
        <dbReference type="SAM" id="Phobius"/>
    </source>
</evidence>
<feature type="region of interest" description="Disordered" evidence="1">
    <location>
        <begin position="1"/>
        <end position="49"/>
    </location>
</feature>
<dbReference type="OrthoDB" id="3022434at2759"/>
<keyword evidence="2" id="KW-0812">Transmembrane</keyword>
<feature type="compositionally biased region" description="Basic and acidic residues" evidence="1">
    <location>
        <begin position="229"/>
        <end position="246"/>
    </location>
</feature>
<feature type="region of interest" description="Disordered" evidence="1">
    <location>
        <begin position="143"/>
        <end position="255"/>
    </location>
</feature>
<accession>A0A8H7XPU5</accession>
<gene>
    <name evidence="3" type="ORF">JR316_010470</name>
</gene>
<feature type="compositionally biased region" description="Polar residues" evidence="1">
    <location>
        <begin position="110"/>
        <end position="120"/>
    </location>
</feature>
<evidence type="ECO:0000313" key="3">
    <source>
        <dbReference type="EMBL" id="KAG5164827.1"/>
    </source>
</evidence>
<name>A0A8H7XPU5_PSICU</name>
<dbReference type="AlphaFoldDB" id="A0A8H7XPU5"/>